<dbReference type="InterPro" id="IPR058644">
    <property type="entry name" value="Mtb12-like_C"/>
</dbReference>
<accession>A0ABP9CSL0</accession>
<reference evidence="5" key="1">
    <citation type="journal article" date="2019" name="Int. J. Syst. Evol. Microbiol.">
        <title>The Global Catalogue of Microorganisms (GCM) 10K type strain sequencing project: providing services to taxonomists for standard genome sequencing and annotation.</title>
        <authorList>
            <consortium name="The Broad Institute Genomics Platform"/>
            <consortium name="The Broad Institute Genome Sequencing Center for Infectious Disease"/>
            <person name="Wu L."/>
            <person name="Ma J."/>
        </authorList>
    </citation>
    <scope>NUCLEOTIDE SEQUENCE [LARGE SCALE GENOMIC DNA]</scope>
    <source>
        <strain evidence="5">JCM 18542</strain>
    </source>
</reference>
<comment type="similarity">
    <text evidence="2">Belongs to the MTB12 family.</text>
</comment>
<keyword evidence="1" id="KW-0732">Signal</keyword>
<dbReference type="Proteomes" id="UP001500839">
    <property type="component" value="Unassembled WGS sequence"/>
</dbReference>
<evidence type="ECO:0000313" key="4">
    <source>
        <dbReference type="EMBL" id="GAA4817706.1"/>
    </source>
</evidence>
<evidence type="ECO:0000313" key="5">
    <source>
        <dbReference type="Proteomes" id="UP001500839"/>
    </source>
</evidence>
<dbReference type="EMBL" id="BAABKQ010000001">
    <property type="protein sequence ID" value="GAA4817706.1"/>
    <property type="molecule type" value="Genomic_DNA"/>
</dbReference>
<proteinExistence type="inferred from homology"/>
<gene>
    <name evidence="4" type="ORF">GCM10023353_25630</name>
</gene>
<keyword evidence="5" id="KW-1185">Reference proteome</keyword>
<protein>
    <recommendedName>
        <fullName evidence="3">Low molecular weight antigen MTB12-like C-terminal domain-containing protein</fullName>
    </recommendedName>
</protein>
<evidence type="ECO:0000259" key="3">
    <source>
        <dbReference type="Pfam" id="PF26580"/>
    </source>
</evidence>
<evidence type="ECO:0000256" key="1">
    <source>
        <dbReference type="ARBA" id="ARBA00022729"/>
    </source>
</evidence>
<feature type="domain" description="Low molecular weight antigen MTB12-like C-terminal" evidence="3">
    <location>
        <begin position="81"/>
        <end position="195"/>
    </location>
</feature>
<dbReference type="Pfam" id="PF26580">
    <property type="entry name" value="Mtb12_C"/>
    <property type="match status" value="1"/>
</dbReference>
<comment type="caution">
    <text evidence="4">The sequence shown here is derived from an EMBL/GenBank/DDBJ whole genome shotgun (WGS) entry which is preliminary data.</text>
</comment>
<sequence length="201" mass="20371">MRARRVELLADPETLRSTNHEDSPVNLRKTAAALGAGAAIALTLTACGSDGGDTTTPTTTTTAAEQTTGAADGAQDSALPPTPTVDELNTQLQTALDPAVPVEQKQDLVTGLEADPQLLQTLSDKIAAAKADGSLTDIAVVGPILPPNGDVLSVPFSANFNGQTNTGEATLIAVDGTWRLDGNFVCGLATVIGVQSPACPA</sequence>
<evidence type="ECO:0000256" key="2">
    <source>
        <dbReference type="ARBA" id="ARBA00093774"/>
    </source>
</evidence>
<organism evidence="4 5">
    <name type="scientific">Tomitella cavernea</name>
    <dbReference type="NCBI Taxonomy" id="1387982"/>
    <lineage>
        <taxon>Bacteria</taxon>
        <taxon>Bacillati</taxon>
        <taxon>Actinomycetota</taxon>
        <taxon>Actinomycetes</taxon>
        <taxon>Mycobacteriales</taxon>
        <taxon>Tomitella</taxon>
    </lineage>
</organism>
<name>A0ABP9CSL0_9ACTN</name>